<comment type="caution">
    <text evidence="1">The sequence shown here is derived from an EMBL/GenBank/DDBJ whole genome shotgun (WGS) entry which is preliminary data.</text>
</comment>
<sequence length="659" mass="76353">MAESLPLEKALENLHISKPPKKQAPCFVINVIAHVPDVQNPAEISDEECDWEMDQGIKLGGVKLRMVTLKDPKLSTSSDSNWVHNFIHKLEQEALNCENCYHPDFTHENIAIVIFLNRMLSLSKAHNQAAVDEYRVALNINQDNVKIKFKVICGFWQRKLYKLKDKEITYEEAVKIYERLDAKHREIYLSTREKGVSVPYQSLRENLKNSQETKDFVKHFRNQDAKMVYLSLIDSDTVNFNGIYCQYYDLAETQSPTVMSTGYNFELDTKSGDGFKIASELDRQIRIKTASYFPFGVYYPEPNTCILISPKTETLEESFIDLKRGDGNGLESAVLLGNIIQKRQKSKNLKFLFYRGNPLITRIPDRARKVKVTNQDITFSPQLTQRLQVLRKDIDTCAKISQTHFDHYNWFTMLNINKGFTYNTKEFKNIGKYAEANEPHIKKCLKKRYDYTCKSLLSMIGKGNGTPVELNDAVTILKKLISPPEIMDLINLAAQEIRRYKNDNKSLLQTAYAAMIQELFTDLEIPEMVHEIAELLSKDKIDLQTVEAVCEKGHSFPDAQKFKWHCFNYENGVTWFIEHCKSKDNYEDAVEFVKEYYWEDVDLVDIEETFCEGDTSEGYAEWGMFINLWGMDCNGVPFGEGFDAEEEDIESMVEYYRDH</sequence>
<dbReference type="EMBL" id="LNIX01000027">
    <property type="protein sequence ID" value="OXA42115.1"/>
    <property type="molecule type" value="Genomic_DNA"/>
</dbReference>
<accession>A0A226D988</accession>
<protein>
    <submittedName>
        <fullName evidence="1">Uncharacterized protein</fullName>
    </submittedName>
</protein>
<evidence type="ECO:0000313" key="2">
    <source>
        <dbReference type="Proteomes" id="UP000198287"/>
    </source>
</evidence>
<reference evidence="1 2" key="1">
    <citation type="submission" date="2015-12" db="EMBL/GenBank/DDBJ databases">
        <title>The genome of Folsomia candida.</title>
        <authorList>
            <person name="Faddeeva A."/>
            <person name="Derks M.F."/>
            <person name="Anvar Y."/>
            <person name="Smit S."/>
            <person name="Van Straalen N."/>
            <person name="Roelofs D."/>
        </authorList>
    </citation>
    <scope>NUCLEOTIDE SEQUENCE [LARGE SCALE GENOMIC DNA]</scope>
    <source>
        <strain evidence="1 2">VU population</strain>
        <tissue evidence="1">Whole body</tissue>
    </source>
</reference>
<dbReference type="OrthoDB" id="8919996at2759"/>
<proteinExistence type="predicted"/>
<evidence type="ECO:0000313" key="1">
    <source>
        <dbReference type="EMBL" id="OXA42115.1"/>
    </source>
</evidence>
<organism evidence="1 2">
    <name type="scientific">Folsomia candida</name>
    <name type="common">Springtail</name>
    <dbReference type="NCBI Taxonomy" id="158441"/>
    <lineage>
        <taxon>Eukaryota</taxon>
        <taxon>Metazoa</taxon>
        <taxon>Ecdysozoa</taxon>
        <taxon>Arthropoda</taxon>
        <taxon>Hexapoda</taxon>
        <taxon>Collembola</taxon>
        <taxon>Entomobryomorpha</taxon>
        <taxon>Isotomoidea</taxon>
        <taxon>Isotomidae</taxon>
        <taxon>Proisotominae</taxon>
        <taxon>Folsomia</taxon>
    </lineage>
</organism>
<dbReference type="Proteomes" id="UP000198287">
    <property type="component" value="Unassembled WGS sequence"/>
</dbReference>
<name>A0A226D988_FOLCA</name>
<gene>
    <name evidence="1" type="ORF">Fcan01_23217</name>
</gene>
<keyword evidence="2" id="KW-1185">Reference proteome</keyword>
<dbReference type="AlphaFoldDB" id="A0A226D988"/>